<accession>A0AA86PZZ5</accession>
<gene>
    <name evidence="1" type="ORF">HINF_LOCUS31567</name>
    <name evidence="2" type="ORF">HINF_LOCUS36645</name>
</gene>
<evidence type="ECO:0000313" key="1">
    <source>
        <dbReference type="EMBL" id="CAI9943922.1"/>
    </source>
</evidence>
<proteinExistence type="predicted"/>
<organism evidence="1">
    <name type="scientific">Hexamita inflata</name>
    <dbReference type="NCBI Taxonomy" id="28002"/>
    <lineage>
        <taxon>Eukaryota</taxon>
        <taxon>Metamonada</taxon>
        <taxon>Diplomonadida</taxon>
        <taxon>Hexamitidae</taxon>
        <taxon>Hexamitinae</taxon>
        <taxon>Hexamita</taxon>
    </lineage>
</organism>
<dbReference type="AlphaFoldDB" id="A0AA86PZZ5"/>
<name>A0AA86PZZ5_9EUKA</name>
<sequence length="294" mass="34821">MFLKKFNHMHIISRSGSQLTVNFAQLLNILTPSSSSANITNLLVNLSYAPSSGNITLVSNINGVLNVQGYQVLGTYTSTGTVTMIGLNINSATVIVNKVSFKPTAFNVGNWSSYLFGKATTMSTILICYFAVIIGNNSNYLLLDSILTTKNRQVVKRIKRVNNQCECAQWYIGCIFQFYWWVDRLAAEQRIHYKFECKLGEYFRFKHYWWVHWRFCIQRVNYQLHCLAYERLGCESRWWMFWPFFHFERGKAQNSVHTRFGQFQRRTRHRFKYRNSEFYKFLFLEQFCQKRFND</sequence>
<dbReference type="EMBL" id="CATOUU010000720">
    <property type="protein sequence ID" value="CAI9943922.1"/>
    <property type="molecule type" value="Genomic_DNA"/>
</dbReference>
<dbReference type="EMBL" id="CAXDID020000135">
    <property type="protein sequence ID" value="CAL6036926.1"/>
    <property type="molecule type" value="Genomic_DNA"/>
</dbReference>
<keyword evidence="3" id="KW-1185">Reference proteome</keyword>
<comment type="caution">
    <text evidence="1">The sequence shown here is derived from an EMBL/GenBank/DDBJ whole genome shotgun (WGS) entry which is preliminary data.</text>
</comment>
<reference evidence="2 3" key="2">
    <citation type="submission" date="2024-07" db="EMBL/GenBank/DDBJ databases">
        <authorList>
            <person name="Akdeniz Z."/>
        </authorList>
    </citation>
    <scope>NUCLEOTIDE SEQUENCE [LARGE SCALE GENOMIC DNA]</scope>
</reference>
<evidence type="ECO:0000313" key="2">
    <source>
        <dbReference type="EMBL" id="CAL6036926.1"/>
    </source>
</evidence>
<dbReference type="Proteomes" id="UP001642409">
    <property type="component" value="Unassembled WGS sequence"/>
</dbReference>
<evidence type="ECO:0000313" key="3">
    <source>
        <dbReference type="Proteomes" id="UP001642409"/>
    </source>
</evidence>
<reference evidence="1" key="1">
    <citation type="submission" date="2023-06" db="EMBL/GenBank/DDBJ databases">
        <authorList>
            <person name="Kurt Z."/>
        </authorList>
    </citation>
    <scope>NUCLEOTIDE SEQUENCE</scope>
</reference>
<protein>
    <submittedName>
        <fullName evidence="2">Hypothetical_protein</fullName>
    </submittedName>
</protein>